<sequence length="104" mass="11798">MNSIQIEEELVKSGFTGKDLTAMRQYLGKEGATYPSLLGELRVRFIISCIIIAIIITGFTYSLMCESSDYLFGYGVAMIITAPIFYFMTPMKLGYKAFIYKFKN</sequence>
<dbReference type="Proteomes" id="UP000780690">
    <property type="component" value="Unassembled WGS sequence"/>
</dbReference>
<organism evidence="2 3">
    <name type="scientific">Candidatus Pantoea formicae</name>
    <dbReference type="NCBI Taxonomy" id="2608355"/>
    <lineage>
        <taxon>Bacteria</taxon>
        <taxon>Pseudomonadati</taxon>
        <taxon>Pseudomonadota</taxon>
        <taxon>Gammaproteobacteria</taxon>
        <taxon>Enterobacterales</taxon>
        <taxon>Erwiniaceae</taxon>
        <taxon>Pantoea</taxon>
    </lineage>
</organism>
<evidence type="ECO:0008006" key="4">
    <source>
        <dbReference type="Google" id="ProtNLM"/>
    </source>
</evidence>
<feature type="transmembrane region" description="Helical" evidence="1">
    <location>
        <begin position="70"/>
        <end position="88"/>
    </location>
</feature>
<accession>A0ABX0R3R6</accession>
<feature type="transmembrane region" description="Helical" evidence="1">
    <location>
        <begin position="45"/>
        <end position="64"/>
    </location>
</feature>
<evidence type="ECO:0000313" key="3">
    <source>
        <dbReference type="Proteomes" id="UP000780690"/>
    </source>
</evidence>
<keyword evidence="3" id="KW-1185">Reference proteome</keyword>
<keyword evidence="1" id="KW-0812">Transmembrane</keyword>
<dbReference type="EMBL" id="VWXD01000010">
    <property type="protein sequence ID" value="NIF02695.1"/>
    <property type="molecule type" value="Genomic_DNA"/>
</dbReference>
<keyword evidence="1" id="KW-1133">Transmembrane helix</keyword>
<protein>
    <recommendedName>
        <fullName evidence="4">Inner membrane protein</fullName>
    </recommendedName>
</protein>
<evidence type="ECO:0000256" key="1">
    <source>
        <dbReference type="SAM" id="Phobius"/>
    </source>
</evidence>
<comment type="caution">
    <text evidence="2">The sequence shown here is derived from an EMBL/GenBank/DDBJ whole genome shotgun (WGS) entry which is preliminary data.</text>
</comment>
<proteinExistence type="predicted"/>
<dbReference type="RefSeq" id="WP_167142040.1">
    <property type="nucleotide sequence ID" value="NZ_VWXD01000010.1"/>
</dbReference>
<keyword evidence="1" id="KW-0472">Membrane</keyword>
<reference evidence="2 3" key="1">
    <citation type="journal article" date="2019" name="bioRxiv">
        <title>Bacteria contribute to plant secondary compound degradation in a generalist herbivore system.</title>
        <authorList>
            <person name="Francoeur C.B."/>
            <person name="Khadempour L."/>
            <person name="Moreira-Soto R.D."/>
            <person name="Gotting K."/>
            <person name="Book A.J."/>
            <person name="Pinto-Tomas A.A."/>
            <person name="Keefover-Ring K."/>
            <person name="Currie C.R."/>
        </authorList>
    </citation>
    <scope>NUCLEOTIDE SEQUENCE [LARGE SCALE GENOMIC DNA]</scope>
    <source>
        <strain evidence="2 3">Acro-805</strain>
    </source>
</reference>
<evidence type="ECO:0000313" key="2">
    <source>
        <dbReference type="EMBL" id="NIF02695.1"/>
    </source>
</evidence>
<name>A0ABX0R3R6_9GAMM</name>
<gene>
    <name evidence="2" type="ORF">F3J38_22050</name>
</gene>